<dbReference type="Proteomes" id="UP000799423">
    <property type="component" value="Unassembled WGS sequence"/>
</dbReference>
<protein>
    <recommendedName>
        <fullName evidence="2">F-box domain-containing protein</fullName>
    </recommendedName>
</protein>
<dbReference type="InterPro" id="IPR001810">
    <property type="entry name" value="F-box_dom"/>
</dbReference>
<dbReference type="AlphaFoldDB" id="A0A6A7AQ11"/>
<feature type="region of interest" description="Disordered" evidence="1">
    <location>
        <begin position="643"/>
        <end position="694"/>
    </location>
</feature>
<evidence type="ECO:0000256" key="1">
    <source>
        <dbReference type="SAM" id="MobiDB-lite"/>
    </source>
</evidence>
<dbReference type="InterPro" id="IPR032675">
    <property type="entry name" value="LRR_dom_sf"/>
</dbReference>
<dbReference type="OrthoDB" id="2522477at2759"/>
<dbReference type="Pfam" id="PF12937">
    <property type="entry name" value="F-box-like"/>
    <property type="match status" value="1"/>
</dbReference>
<dbReference type="SUPFAM" id="SSF52047">
    <property type="entry name" value="RNI-like"/>
    <property type="match status" value="1"/>
</dbReference>
<sequence>MASGLLRSADNSLPNELAFLIIDQLADDKQALCALAQTCRGMQYMAEERIYKTIDLLSVKDLHAIISAFTHRHDRVRAVQTLRILYQYRQNDLNKSADSRTTFNEFVAHMVNLREWHIESPYDNFHWGKAGGDAWVEQDMERFRRALEEACTEGPEEAERIASERCLGKSIERTVGLALLQDLTIHSHGATADFWNLDGYHCLFRHPALRSLHISCITLPAGEIPELKAYTRKSPLTTLVFDECELSPKSLLSILRTPARLKNLTLGENVYNIDRTRGIEPILSKNASASLEAIAAVAHSLESLTHLDPAWRTDASPNVLRSVRPVGEGMRNFHSLRYLECDTSSFLHQTVIMNRDLAPPSLQTLRLRRHWDVRADFWDQPPDIDHYMALPSLTTLELMQSSFLWHEYAHSSYICDAERLRNRHAKAYRLFKAGINLKMLIEMHRDPALIPPYLQNERVPIAECIYDASEEGFHRHIVVDEPETAQSEEPHFTEVDDAQQAENEWEFAINSSAIRSPSPLPAIDKPVSPCPTTAAASSPAPETSHLNTADIQRIASSTRRLLDALKRRFVNRIRRPSLWDVEMNSDEDEDFDYDVMDNLEVDDLDENEDMELEMELDDLDELDGFDEDGGVHVFEHEGELYIEVYESDTGSDEDGEGEEDEDGMDETDDEGPAAGTGQGAGSGGVGATGADDVD</sequence>
<evidence type="ECO:0000313" key="4">
    <source>
        <dbReference type="Proteomes" id="UP000799423"/>
    </source>
</evidence>
<evidence type="ECO:0000313" key="3">
    <source>
        <dbReference type="EMBL" id="KAF2845143.1"/>
    </source>
</evidence>
<proteinExistence type="predicted"/>
<reference evidence="3" key="1">
    <citation type="submission" date="2020-01" db="EMBL/GenBank/DDBJ databases">
        <authorList>
            <consortium name="DOE Joint Genome Institute"/>
            <person name="Haridas S."/>
            <person name="Albert R."/>
            <person name="Binder M."/>
            <person name="Bloem J."/>
            <person name="Labutti K."/>
            <person name="Salamov A."/>
            <person name="Andreopoulos B."/>
            <person name="Baker S.E."/>
            <person name="Barry K."/>
            <person name="Bills G."/>
            <person name="Bluhm B.H."/>
            <person name="Cannon C."/>
            <person name="Castanera R."/>
            <person name="Culley D.E."/>
            <person name="Daum C."/>
            <person name="Ezra D."/>
            <person name="Gonzalez J.B."/>
            <person name="Henrissat B."/>
            <person name="Kuo A."/>
            <person name="Liang C."/>
            <person name="Lipzen A."/>
            <person name="Lutzoni F."/>
            <person name="Magnuson J."/>
            <person name="Mondo S."/>
            <person name="Nolan M."/>
            <person name="Ohm R."/>
            <person name="Pangilinan J."/>
            <person name="Park H.-J."/>
            <person name="Ramirez L."/>
            <person name="Alfaro M."/>
            <person name="Sun H."/>
            <person name="Tritt A."/>
            <person name="Yoshinaga Y."/>
            <person name="Zwiers L.-H."/>
            <person name="Turgeon B.G."/>
            <person name="Goodwin S.B."/>
            <person name="Spatafora J.W."/>
            <person name="Crous P.W."/>
            <person name="Grigoriev I.V."/>
        </authorList>
    </citation>
    <scope>NUCLEOTIDE SEQUENCE</scope>
    <source>
        <strain evidence="3">IPT5</strain>
    </source>
</reference>
<keyword evidence="4" id="KW-1185">Reference proteome</keyword>
<feature type="compositionally biased region" description="Gly residues" evidence="1">
    <location>
        <begin position="674"/>
        <end position="687"/>
    </location>
</feature>
<accession>A0A6A7AQ11</accession>
<gene>
    <name evidence="3" type="ORF">T440DRAFT_283272</name>
</gene>
<feature type="domain" description="F-box" evidence="2">
    <location>
        <begin position="11"/>
        <end position="56"/>
    </location>
</feature>
<dbReference type="EMBL" id="MU006353">
    <property type="protein sequence ID" value="KAF2845143.1"/>
    <property type="molecule type" value="Genomic_DNA"/>
</dbReference>
<feature type="compositionally biased region" description="Acidic residues" evidence="1">
    <location>
        <begin position="645"/>
        <end position="671"/>
    </location>
</feature>
<organism evidence="3 4">
    <name type="scientific">Plenodomus tracheiphilus IPT5</name>
    <dbReference type="NCBI Taxonomy" id="1408161"/>
    <lineage>
        <taxon>Eukaryota</taxon>
        <taxon>Fungi</taxon>
        <taxon>Dikarya</taxon>
        <taxon>Ascomycota</taxon>
        <taxon>Pezizomycotina</taxon>
        <taxon>Dothideomycetes</taxon>
        <taxon>Pleosporomycetidae</taxon>
        <taxon>Pleosporales</taxon>
        <taxon>Pleosporineae</taxon>
        <taxon>Leptosphaeriaceae</taxon>
        <taxon>Plenodomus</taxon>
    </lineage>
</organism>
<name>A0A6A7AQ11_9PLEO</name>
<dbReference type="Gene3D" id="3.80.10.10">
    <property type="entry name" value="Ribonuclease Inhibitor"/>
    <property type="match status" value="1"/>
</dbReference>
<evidence type="ECO:0000259" key="2">
    <source>
        <dbReference type="Pfam" id="PF12937"/>
    </source>
</evidence>